<dbReference type="EMBL" id="MU005996">
    <property type="protein sequence ID" value="KAF2859231.1"/>
    <property type="molecule type" value="Genomic_DNA"/>
</dbReference>
<feature type="compositionally biased region" description="Acidic residues" evidence="1">
    <location>
        <begin position="181"/>
        <end position="194"/>
    </location>
</feature>
<evidence type="ECO:0000256" key="1">
    <source>
        <dbReference type="SAM" id="MobiDB-lite"/>
    </source>
</evidence>
<name>A0A6A7BVK3_9PEZI</name>
<accession>A0A6A7BVK3</accession>
<dbReference type="AlphaFoldDB" id="A0A6A7BVK3"/>
<evidence type="ECO:0000313" key="3">
    <source>
        <dbReference type="Proteomes" id="UP000799421"/>
    </source>
</evidence>
<proteinExistence type="predicted"/>
<gene>
    <name evidence="2" type="ORF">K470DRAFT_271797</name>
</gene>
<feature type="compositionally biased region" description="Basic and acidic residues" evidence="1">
    <location>
        <begin position="163"/>
        <end position="180"/>
    </location>
</feature>
<protein>
    <submittedName>
        <fullName evidence="2">Uncharacterized protein</fullName>
    </submittedName>
</protein>
<keyword evidence="3" id="KW-1185">Reference proteome</keyword>
<organism evidence="2 3">
    <name type="scientific">Piedraia hortae CBS 480.64</name>
    <dbReference type="NCBI Taxonomy" id="1314780"/>
    <lineage>
        <taxon>Eukaryota</taxon>
        <taxon>Fungi</taxon>
        <taxon>Dikarya</taxon>
        <taxon>Ascomycota</taxon>
        <taxon>Pezizomycotina</taxon>
        <taxon>Dothideomycetes</taxon>
        <taxon>Dothideomycetidae</taxon>
        <taxon>Capnodiales</taxon>
        <taxon>Piedraiaceae</taxon>
        <taxon>Piedraia</taxon>
    </lineage>
</organism>
<sequence>MPRTLPWARETQPRPKPAKRKRADSQVQKEIPRSSSPILDAAPAGPPPVEYMRPGDEEWRMVEDEFLATAQTFTRHIHHAEYERLMQKHKQPIGRSTVEKPESKTKATVLKQEYEIEESEYFDDLHLAGLMADAPKSDLHIRARVRPKTKAAAGYIRSQPQKYRPEEATVREAVEEKVEAIVEEDSSETDDGDLDLTPRKPPKSPKQAKPNVAPTLDVPRSLP</sequence>
<dbReference type="Proteomes" id="UP000799421">
    <property type="component" value="Unassembled WGS sequence"/>
</dbReference>
<reference evidence="2" key="1">
    <citation type="journal article" date="2020" name="Stud. Mycol.">
        <title>101 Dothideomycetes genomes: a test case for predicting lifestyles and emergence of pathogens.</title>
        <authorList>
            <person name="Haridas S."/>
            <person name="Albert R."/>
            <person name="Binder M."/>
            <person name="Bloem J."/>
            <person name="Labutti K."/>
            <person name="Salamov A."/>
            <person name="Andreopoulos B."/>
            <person name="Baker S."/>
            <person name="Barry K."/>
            <person name="Bills G."/>
            <person name="Bluhm B."/>
            <person name="Cannon C."/>
            <person name="Castanera R."/>
            <person name="Culley D."/>
            <person name="Daum C."/>
            <person name="Ezra D."/>
            <person name="Gonzalez J."/>
            <person name="Henrissat B."/>
            <person name="Kuo A."/>
            <person name="Liang C."/>
            <person name="Lipzen A."/>
            <person name="Lutzoni F."/>
            <person name="Magnuson J."/>
            <person name="Mondo S."/>
            <person name="Nolan M."/>
            <person name="Ohm R."/>
            <person name="Pangilinan J."/>
            <person name="Park H.-J."/>
            <person name="Ramirez L."/>
            <person name="Alfaro M."/>
            <person name="Sun H."/>
            <person name="Tritt A."/>
            <person name="Yoshinaga Y."/>
            <person name="Zwiers L.-H."/>
            <person name="Turgeon B."/>
            <person name="Goodwin S."/>
            <person name="Spatafora J."/>
            <person name="Crous P."/>
            <person name="Grigoriev I."/>
        </authorList>
    </citation>
    <scope>NUCLEOTIDE SEQUENCE</scope>
    <source>
        <strain evidence="2">CBS 480.64</strain>
    </source>
</reference>
<feature type="compositionally biased region" description="Polar residues" evidence="1">
    <location>
        <begin position="25"/>
        <end position="37"/>
    </location>
</feature>
<evidence type="ECO:0000313" key="2">
    <source>
        <dbReference type="EMBL" id="KAF2859231.1"/>
    </source>
</evidence>
<feature type="region of interest" description="Disordered" evidence="1">
    <location>
        <begin position="148"/>
        <end position="223"/>
    </location>
</feature>
<feature type="region of interest" description="Disordered" evidence="1">
    <location>
        <begin position="1"/>
        <end position="48"/>
    </location>
</feature>
<dbReference type="OrthoDB" id="5374569at2759"/>